<sequence>MSDEAARKTMERDSIAQVRAAGKELAATETALLTALAEPLTTDAKASIKSDLARAKAAHAAAVERRDSVAKAAKDSAVDETPEEFWHAMASLDAEVEELGTLVEGLKQVLHLPPEQGFRLRAGADGLYVGARDVTIAEMSAGVALDLLPAGDPGVPALAAGKDSESGATAAKPPARAGGGKQTPSKASSQQPSRRGSVDGMQGDVDQVYLQTAAERRARARWAAIRRAASRAAQGAARRATGKAVDGVRGEGPSGEQLSPGSVGLTPAEAFEAAEADATTGEGVPAAHATADPLPSDGRGCAALQLRGTRVTAAVHVDGFAFRSERTGVPNIGVDTLRLQVCFSFRAAMVFEPRAAAWRLLDSDGAFAFELHELTKTQSGIVGAPTWVLRMVVERMVPRAIKDALMSSVPRQLGTLLTLDAEQVPHAGGGGGSSDGAEGSPARDPHGVRRRAPLRVCLGAELRVNGLPFVLTDAELGRHTSQVEVAAAAKTSPRRLQSRTARTRHAKPPAEEPGHKGARAPAAPALPPLQPLPCSVRAARSLAASGPGEGVLGSLAAQFLCLDAAQAANLFAAQATAKLTPPRLSSLAAARRYALLFFAPRGPSSLAIAAKLKAAVGAAEAAREGPARGPAARLSAGPTLDELPKVVALRKELCRRWEAMAERQALLSFLPTQFRSMGLEPARREAELRAGEDVMEAAQLDARQLMRAALRVAEQPCATRLQVGKLQVDASLEEVHAFAVSMRRTALFEEQAAVVGEAKARRAAASYLRARWRRRLTSQTGDRSAAPATPPRGPTATQRLLLPAAGATAAGPAAGQAPSSPFAPESVASSTTGTAAAAAAKASLTARLRSLELEEDAVELILARLPQLVRRVRTSASLRWRGGTALGEALLTARCSKVTSAPGVAVTLPLGPVVWAPPRYFMGVQGRQDGAADVFVAYAERGSLLDPAARAGFLAALREAEPLAMRPDVARGRLDVPLSAALKGVRVALSINTGALLAAAERSRAAAEPGAVSLDHEALVLGMGAVPPARGGGSGPGADGPGDDDAGASLSGMPWGVSINGTLSPYARTIGLLLRDSMRLELSVQLALRAHGGVVRPGVFGDGDRPAHSADDGVESDSGGGPSAHASSRLEEGGPEAGPVSGAGGDHANSAAGTPKQGGARRGGMGHRSRRSCSASGRLPGTILASRSASQLPEPAAAPFRWHAVSVHLSEGVEGDEPSAGGAAGHAPSAALVSGEVELVPMILPVLLPDLSQRLDACVPP</sequence>
<evidence type="ECO:0000313" key="2">
    <source>
        <dbReference type="EMBL" id="KAA0165513.1"/>
    </source>
</evidence>
<feature type="compositionally biased region" description="Basic and acidic residues" evidence="1">
    <location>
        <begin position="1102"/>
        <end position="1111"/>
    </location>
</feature>
<feature type="region of interest" description="Disordered" evidence="1">
    <location>
        <begin position="156"/>
        <end position="204"/>
    </location>
</feature>
<gene>
    <name evidence="2" type="ORF">FNF31_01858</name>
</gene>
<name>A0A5A8DJ21_CAFRO</name>
<dbReference type="EMBL" id="VLTM01000012">
    <property type="protein sequence ID" value="KAA0165513.1"/>
    <property type="molecule type" value="Genomic_DNA"/>
</dbReference>
<feature type="compositionally biased region" description="Basic residues" evidence="1">
    <location>
        <begin position="492"/>
        <end position="507"/>
    </location>
</feature>
<dbReference type="Proteomes" id="UP000325113">
    <property type="component" value="Unassembled WGS sequence"/>
</dbReference>
<reference evidence="2 3" key="1">
    <citation type="submission" date="2019-07" db="EMBL/GenBank/DDBJ databases">
        <title>Genomes of Cafeteria roenbergensis.</title>
        <authorList>
            <person name="Fischer M.G."/>
            <person name="Hackl T."/>
            <person name="Roman M."/>
        </authorList>
    </citation>
    <scope>NUCLEOTIDE SEQUENCE [LARGE SCALE GENOMIC DNA]</scope>
    <source>
        <strain evidence="2 3">Cflag</strain>
    </source>
</reference>
<feature type="region of interest" description="Disordered" evidence="1">
    <location>
        <begin position="423"/>
        <end position="448"/>
    </location>
</feature>
<comment type="caution">
    <text evidence="2">The sequence shown here is derived from an EMBL/GenBank/DDBJ whole genome shotgun (WGS) entry which is preliminary data.</text>
</comment>
<proteinExistence type="predicted"/>
<feature type="region of interest" description="Disordered" evidence="1">
    <location>
        <begin position="778"/>
        <end position="797"/>
    </location>
</feature>
<feature type="compositionally biased region" description="Low complexity" evidence="1">
    <location>
        <begin position="167"/>
        <end position="176"/>
    </location>
</feature>
<protein>
    <submittedName>
        <fullName evidence="2">Uncharacterized protein</fullName>
    </submittedName>
</protein>
<evidence type="ECO:0000256" key="1">
    <source>
        <dbReference type="SAM" id="MobiDB-lite"/>
    </source>
</evidence>
<feature type="region of interest" description="Disordered" evidence="1">
    <location>
        <begin position="807"/>
        <end position="828"/>
    </location>
</feature>
<feature type="region of interest" description="Disordered" evidence="1">
    <location>
        <begin position="231"/>
        <end position="264"/>
    </location>
</feature>
<feature type="region of interest" description="Disordered" evidence="1">
    <location>
        <begin position="1094"/>
        <end position="1179"/>
    </location>
</feature>
<feature type="region of interest" description="Disordered" evidence="1">
    <location>
        <begin position="484"/>
        <end position="522"/>
    </location>
</feature>
<dbReference type="AlphaFoldDB" id="A0A5A8DJ21"/>
<organism evidence="2 3">
    <name type="scientific">Cafeteria roenbergensis</name>
    <name type="common">Marine flagellate</name>
    <dbReference type="NCBI Taxonomy" id="33653"/>
    <lineage>
        <taxon>Eukaryota</taxon>
        <taxon>Sar</taxon>
        <taxon>Stramenopiles</taxon>
        <taxon>Bigyra</taxon>
        <taxon>Opalozoa</taxon>
        <taxon>Bicosoecida</taxon>
        <taxon>Cafeteriaceae</taxon>
        <taxon>Cafeteria</taxon>
    </lineage>
</organism>
<feature type="region of interest" description="Disordered" evidence="1">
    <location>
        <begin position="1025"/>
        <end position="1049"/>
    </location>
</feature>
<feature type="compositionally biased region" description="Gly residues" evidence="1">
    <location>
        <begin position="1030"/>
        <end position="1040"/>
    </location>
</feature>
<evidence type="ECO:0000313" key="3">
    <source>
        <dbReference type="Proteomes" id="UP000325113"/>
    </source>
</evidence>
<accession>A0A5A8DJ21</accession>
<feature type="compositionally biased region" description="Polar residues" evidence="1">
    <location>
        <begin position="182"/>
        <end position="194"/>
    </location>
</feature>